<dbReference type="Proteomes" id="UP000032737">
    <property type="component" value="Chromosome"/>
</dbReference>
<dbReference type="AlphaFoldDB" id="U4KQ16"/>
<protein>
    <submittedName>
        <fullName evidence="7">Thioredoxin reductase</fullName>
        <ecNumber evidence="7">1.8.1.9</ecNumber>
    </submittedName>
</protein>
<dbReference type="EMBL" id="FO681348">
    <property type="protein sequence ID" value="CCV66612.1"/>
    <property type="molecule type" value="Genomic_DNA"/>
</dbReference>
<dbReference type="InterPro" id="IPR036188">
    <property type="entry name" value="FAD/NAD-bd_sf"/>
</dbReference>
<dbReference type="InterPro" id="IPR050097">
    <property type="entry name" value="Ferredoxin-NADP_redctase_2"/>
</dbReference>
<keyword evidence="3 7" id="KW-0560">Oxidoreductase</keyword>
<dbReference type="RefSeq" id="WP_030005464.1">
    <property type="nucleotide sequence ID" value="NC_022549.1"/>
</dbReference>
<dbReference type="InterPro" id="IPR023753">
    <property type="entry name" value="FAD/NAD-binding_dom"/>
</dbReference>
<dbReference type="HOGENOM" id="CLU_031864_5_3_14"/>
<dbReference type="GO" id="GO:0004791">
    <property type="term" value="F:thioredoxin-disulfide reductase (NADPH) activity"/>
    <property type="evidence" value="ECO:0007669"/>
    <property type="project" value="UniProtKB-EC"/>
</dbReference>
<accession>U4KQ16</accession>
<dbReference type="OrthoDB" id="9806179at2"/>
<evidence type="ECO:0000256" key="1">
    <source>
        <dbReference type="ARBA" id="ARBA00022630"/>
    </source>
</evidence>
<dbReference type="SUPFAM" id="SSF51905">
    <property type="entry name" value="FAD/NAD(P)-binding domain"/>
    <property type="match status" value="1"/>
</dbReference>
<proteinExistence type="predicted"/>
<dbReference type="PANTHER" id="PTHR48105">
    <property type="entry name" value="THIOREDOXIN REDUCTASE 1-RELATED-RELATED"/>
    <property type="match status" value="1"/>
</dbReference>
<sequence>MYDLIIIGAGPAGMTAAIYAKRANLNVVLIEKGAPGGQMVNTWEIENYTGLKKQSGADISMAMFDHVMSLGVQYEYGNVLKVEQEGNVKKVITEDKTYETKSIIVASGMLPRRLGLEHEDMLASNGVSWCAICDGPIYKGEDVVVVGGGNSAVEEASYLATLCKHVTVVQNLKELTADKKAQDILRKQKNVTIHLESVVTEFIIDEKDKLKAVKIKSDQGDENVIETKAVFEYIGAIPVTDFLKETGVLNAYGFIDTNEKMETKVEGIYAAGDVRTKQIRQVVTATSDGAIAVQNCLKYLETWE</sequence>
<dbReference type="InterPro" id="IPR008255">
    <property type="entry name" value="Pyr_nucl-diS_OxRdtase_2_AS"/>
</dbReference>
<evidence type="ECO:0000256" key="2">
    <source>
        <dbReference type="ARBA" id="ARBA00022827"/>
    </source>
</evidence>
<keyword evidence="1" id="KW-0285">Flavoprotein</keyword>
<dbReference type="PROSITE" id="PS00573">
    <property type="entry name" value="PYRIDINE_REDOX_2"/>
    <property type="match status" value="1"/>
</dbReference>
<dbReference type="KEGG" id="abra:BN85315910"/>
<keyword evidence="2" id="KW-0274">FAD</keyword>
<dbReference type="STRING" id="61635.BN85315910"/>
<dbReference type="EC" id="1.8.1.9" evidence="7"/>
<dbReference type="Gene3D" id="3.50.50.60">
    <property type="entry name" value="FAD/NAD(P)-binding domain"/>
    <property type="match status" value="2"/>
</dbReference>
<evidence type="ECO:0000256" key="5">
    <source>
        <dbReference type="ARBA" id="ARBA00023284"/>
    </source>
</evidence>
<organism evidence="7 8">
    <name type="scientific">Acholeplasma brassicae</name>
    <dbReference type="NCBI Taxonomy" id="61635"/>
    <lineage>
        <taxon>Bacteria</taxon>
        <taxon>Bacillati</taxon>
        <taxon>Mycoplasmatota</taxon>
        <taxon>Mollicutes</taxon>
        <taxon>Acholeplasmatales</taxon>
        <taxon>Acholeplasmataceae</taxon>
        <taxon>Acholeplasma</taxon>
    </lineage>
</organism>
<keyword evidence="4" id="KW-1015">Disulfide bond</keyword>
<evidence type="ECO:0000256" key="4">
    <source>
        <dbReference type="ARBA" id="ARBA00023157"/>
    </source>
</evidence>
<dbReference type="PRINTS" id="PR00469">
    <property type="entry name" value="PNDRDTASEII"/>
</dbReference>
<feature type="domain" description="FAD/NAD(P)-binding" evidence="6">
    <location>
        <begin position="2"/>
        <end position="289"/>
    </location>
</feature>
<evidence type="ECO:0000313" key="8">
    <source>
        <dbReference type="Proteomes" id="UP000032737"/>
    </source>
</evidence>
<keyword evidence="5" id="KW-0676">Redox-active center</keyword>
<evidence type="ECO:0000313" key="7">
    <source>
        <dbReference type="EMBL" id="CCV66612.1"/>
    </source>
</evidence>
<keyword evidence="8" id="KW-1185">Reference proteome</keyword>
<name>U4KQ16_9MOLU</name>
<dbReference type="Pfam" id="PF07992">
    <property type="entry name" value="Pyr_redox_2"/>
    <property type="match status" value="1"/>
</dbReference>
<gene>
    <name evidence="7" type="primary">trxB</name>
    <name evidence="7" type="ORF">BN85315910</name>
</gene>
<dbReference type="PRINTS" id="PR00368">
    <property type="entry name" value="FADPNR"/>
</dbReference>
<evidence type="ECO:0000256" key="3">
    <source>
        <dbReference type="ARBA" id="ARBA00023002"/>
    </source>
</evidence>
<evidence type="ECO:0000259" key="6">
    <source>
        <dbReference type="Pfam" id="PF07992"/>
    </source>
</evidence>
<reference evidence="7 8" key="1">
    <citation type="journal article" date="2013" name="J. Mol. Microbiol. Biotechnol.">
        <title>Analysis of the Complete Genomes of Acholeplasma brassicae , A. palmae and A. laidlawii and Their Comparison to the Obligate Parasites from ' Candidatus Phytoplasma'.</title>
        <authorList>
            <person name="Kube M."/>
            <person name="Siewert C."/>
            <person name="Migdoll A.M."/>
            <person name="Duduk B."/>
            <person name="Holz S."/>
            <person name="Rabus R."/>
            <person name="Seemuller E."/>
            <person name="Mitrovic J."/>
            <person name="Muller I."/>
            <person name="Buttner C."/>
            <person name="Reinhardt R."/>
        </authorList>
    </citation>
    <scope>NUCLEOTIDE SEQUENCE [LARGE SCALE GENOMIC DNA]</scope>
    <source>
        <strain evidence="8">0502</strain>
    </source>
</reference>